<name>A0A4Y2RY39_ARAVE</name>
<protein>
    <submittedName>
        <fullName evidence="1">Uncharacterized protein</fullName>
    </submittedName>
</protein>
<dbReference type="Proteomes" id="UP000499080">
    <property type="component" value="Unassembled WGS sequence"/>
</dbReference>
<accession>A0A4Y2RY39</accession>
<gene>
    <name evidence="1" type="ORF">AVEN_202899_1</name>
</gene>
<proteinExistence type="predicted"/>
<dbReference type="AlphaFoldDB" id="A0A4Y2RY39"/>
<keyword evidence="2" id="KW-1185">Reference proteome</keyword>
<comment type="caution">
    <text evidence="1">The sequence shown here is derived from an EMBL/GenBank/DDBJ whole genome shotgun (WGS) entry which is preliminary data.</text>
</comment>
<dbReference type="EMBL" id="BGPR01148463">
    <property type="protein sequence ID" value="GBN80758.1"/>
    <property type="molecule type" value="Genomic_DNA"/>
</dbReference>
<reference evidence="1 2" key="1">
    <citation type="journal article" date="2019" name="Sci. Rep.">
        <title>Orb-weaving spider Araneus ventricosus genome elucidates the spidroin gene catalogue.</title>
        <authorList>
            <person name="Kono N."/>
            <person name="Nakamura H."/>
            <person name="Ohtoshi R."/>
            <person name="Moran D.A.P."/>
            <person name="Shinohara A."/>
            <person name="Yoshida Y."/>
            <person name="Fujiwara M."/>
            <person name="Mori M."/>
            <person name="Tomita M."/>
            <person name="Arakawa K."/>
        </authorList>
    </citation>
    <scope>NUCLEOTIDE SEQUENCE [LARGE SCALE GENOMIC DNA]</scope>
</reference>
<organism evidence="1 2">
    <name type="scientific">Araneus ventricosus</name>
    <name type="common">Orbweaver spider</name>
    <name type="synonym">Epeira ventricosa</name>
    <dbReference type="NCBI Taxonomy" id="182803"/>
    <lineage>
        <taxon>Eukaryota</taxon>
        <taxon>Metazoa</taxon>
        <taxon>Ecdysozoa</taxon>
        <taxon>Arthropoda</taxon>
        <taxon>Chelicerata</taxon>
        <taxon>Arachnida</taxon>
        <taxon>Araneae</taxon>
        <taxon>Araneomorphae</taxon>
        <taxon>Entelegynae</taxon>
        <taxon>Araneoidea</taxon>
        <taxon>Araneidae</taxon>
        <taxon>Araneus</taxon>
    </lineage>
</organism>
<evidence type="ECO:0000313" key="1">
    <source>
        <dbReference type="EMBL" id="GBN80758.1"/>
    </source>
</evidence>
<evidence type="ECO:0000313" key="2">
    <source>
        <dbReference type="Proteomes" id="UP000499080"/>
    </source>
</evidence>
<sequence length="108" mass="11686">MYCPEVVFNELPTKTVSQEKFLSNACNKGRFIAVLSAKLESGGFPAKLATEGAENLIAPSAIAAAVAEERKCAALVEEAIDLLMILTPLASPSRNIFFLETRERKLAE</sequence>